<sequence>MEIYLYVLDANETAGLSAHLEQKKNELLDIYSLYLKTRIPAVKEEVIHKAFELHARDSRFCFVI</sequence>
<evidence type="ECO:0000313" key="2">
    <source>
        <dbReference type="Proteomes" id="UP000230859"/>
    </source>
</evidence>
<organism evidence="1 2">
    <name type="scientific">Candidatus Abzuiibacterium crystallinum</name>
    <dbReference type="NCBI Taxonomy" id="1974748"/>
    <lineage>
        <taxon>Bacteria</taxon>
        <taxon>Pseudomonadati</taxon>
        <taxon>Candidatus Omnitrophota</taxon>
        <taxon>Candidatus Abzuiibacterium</taxon>
    </lineage>
</organism>
<proteinExistence type="predicted"/>
<dbReference type="Proteomes" id="UP000230859">
    <property type="component" value="Unassembled WGS sequence"/>
</dbReference>
<reference evidence="1 2" key="1">
    <citation type="submission" date="2017-09" db="EMBL/GenBank/DDBJ databases">
        <title>Depth-based differentiation of microbial function through sediment-hosted aquifers and enrichment of novel symbionts in the deep terrestrial subsurface.</title>
        <authorList>
            <person name="Probst A.J."/>
            <person name="Ladd B."/>
            <person name="Jarett J.K."/>
            <person name="Geller-Mcgrath D.E."/>
            <person name="Sieber C.M."/>
            <person name="Emerson J.B."/>
            <person name="Anantharaman K."/>
            <person name="Thomas B.C."/>
            <person name="Malmstrom R."/>
            <person name="Stieglmeier M."/>
            <person name="Klingl A."/>
            <person name="Woyke T."/>
            <person name="Ryan C.M."/>
            <person name="Banfield J.F."/>
        </authorList>
    </citation>
    <scope>NUCLEOTIDE SEQUENCE [LARGE SCALE GENOMIC DNA]</scope>
    <source>
        <strain evidence="1">CG11_big_fil_rev_8_21_14_0_20_45_26</strain>
    </source>
</reference>
<accession>A0A2H0LMW9</accession>
<dbReference type="AlphaFoldDB" id="A0A2H0LMW9"/>
<dbReference type="EMBL" id="PCVY01000063">
    <property type="protein sequence ID" value="PIQ85711.1"/>
    <property type="molecule type" value="Genomic_DNA"/>
</dbReference>
<protein>
    <submittedName>
        <fullName evidence="1">Uncharacterized protein</fullName>
    </submittedName>
</protein>
<gene>
    <name evidence="1" type="ORF">COV74_07765</name>
</gene>
<name>A0A2H0LMW9_9BACT</name>
<evidence type="ECO:0000313" key="1">
    <source>
        <dbReference type="EMBL" id="PIQ85711.1"/>
    </source>
</evidence>
<comment type="caution">
    <text evidence="1">The sequence shown here is derived from an EMBL/GenBank/DDBJ whole genome shotgun (WGS) entry which is preliminary data.</text>
</comment>